<evidence type="ECO:0000256" key="1">
    <source>
        <dbReference type="SAM" id="MobiDB-lite"/>
    </source>
</evidence>
<accession>A0AAE0WSD2</accession>
<proteinExistence type="predicted"/>
<comment type="caution">
    <text evidence="2">The sequence shown here is derived from an EMBL/GenBank/DDBJ whole genome shotgun (WGS) entry which is preliminary data.</text>
</comment>
<protein>
    <submittedName>
        <fullName evidence="2">Uncharacterized protein</fullName>
    </submittedName>
</protein>
<gene>
    <name evidence="2" type="ORF">LTR78_003154</name>
</gene>
<sequence>MERSLSSSSGVHSVPERTDSASPPWESRSIAQVPYIDSKSQPLSETERRALGDLWATRSHSYSRHRPSTSDGRKQAAYACKTSDVDPYPSSAVAAPYESFTYIPPGPATAPPVQSLARVSTPDDFTGASPRPSETTSNTSSSFSATGSPLPHQMTHALPGTMASRSRTPSRTRVKPRTRARSATRRETPEQHVKLGKRFRTVFKDMFKRNVVDESQYEALKDRHWTEED</sequence>
<name>A0AAE0WSD2_9PEZI</name>
<evidence type="ECO:0000313" key="3">
    <source>
        <dbReference type="Proteomes" id="UP001274830"/>
    </source>
</evidence>
<keyword evidence="3" id="KW-1185">Reference proteome</keyword>
<reference evidence="2" key="1">
    <citation type="submission" date="2023-07" db="EMBL/GenBank/DDBJ databases">
        <title>Black Yeasts Isolated from many extreme environments.</title>
        <authorList>
            <person name="Coleine C."/>
            <person name="Stajich J.E."/>
            <person name="Selbmann L."/>
        </authorList>
    </citation>
    <scope>NUCLEOTIDE SEQUENCE</scope>
    <source>
        <strain evidence="2">CCFEE 5485</strain>
    </source>
</reference>
<feature type="region of interest" description="Disordered" evidence="1">
    <location>
        <begin position="1"/>
        <end position="89"/>
    </location>
</feature>
<evidence type="ECO:0000313" key="2">
    <source>
        <dbReference type="EMBL" id="KAK3676949.1"/>
    </source>
</evidence>
<feature type="region of interest" description="Disordered" evidence="1">
    <location>
        <begin position="106"/>
        <end position="192"/>
    </location>
</feature>
<organism evidence="2 3">
    <name type="scientific">Recurvomyces mirabilis</name>
    <dbReference type="NCBI Taxonomy" id="574656"/>
    <lineage>
        <taxon>Eukaryota</taxon>
        <taxon>Fungi</taxon>
        <taxon>Dikarya</taxon>
        <taxon>Ascomycota</taxon>
        <taxon>Pezizomycotina</taxon>
        <taxon>Dothideomycetes</taxon>
        <taxon>Dothideomycetidae</taxon>
        <taxon>Mycosphaerellales</taxon>
        <taxon>Teratosphaeriaceae</taxon>
        <taxon>Recurvomyces</taxon>
    </lineage>
</organism>
<dbReference type="AlphaFoldDB" id="A0AAE0WSD2"/>
<feature type="compositionally biased region" description="Low complexity" evidence="1">
    <location>
        <begin position="129"/>
        <end position="151"/>
    </location>
</feature>
<dbReference type="EMBL" id="JAUTXT010000008">
    <property type="protein sequence ID" value="KAK3676949.1"/>
    <property type="molecule type" value="Genomic_DNA"/>
</dbReference>
<feature type="compositionally biased region" description="Basic residues" evidence="1">
    <location>
        <begin position="168"/>
        <end position="183"/>
    </location>
</feature>
<dbReference type="Proteomes" id="UP001274830">
    <property type="component" value="Unassembled WGS sequence"/>
</dbReference>